<dbReference type="InterPro" id="IPR004843">
    <property type="entry name" value="Calcineurin-like_PHP"/>
</dbReference>
<comment type="caution">
    <text evidence="6">The sequence shown here is derived from an EMBL/GenBank/DDBJ whole genome shotgun (WGS) entry which is preliminary data.</text>
</comment>
<dbReference type="AlphaFoldDB" id="N0E3Q0"/>
<accession>N0E3Q0</accession>
<keyword evidence="7" id="KW-1185">Reference proteome</keyword>
<dbReference type="Pfam" id="PF00149">
    <property type="entry name" value="Metallophos"/>
    <property type="match status" value="1"/>
</dbReference>
<evidence type="ECO:0000313" key="7">
    <source>
        <dbReference type="Proteomes" id="UP000013167"/>
    </source>
</evidence>
<feature type="domain" description="Calcineurin-like phosphoesterase" evidence="5">
    <location>
        <begin position="1"/>
        <end position="183"/>
    </location>
</feature>
<organism evidence="6 7">
    <name type="scientific">Phycicoccus elongatus Lp2</name>
    <dbReference type="NCBI Taxonomy" id="1193181"/>
    <lineage>
        <taxon>Bacteria</taxon>
        <taxon>Bacillati</taxon>
        <taxon>Actinomycetota</taxon>
        <taxon>Actinomycetes</taxon>
        <taxon>Micrococcales</taxon>
        <taxon>Intrasporangiaceae</taxon>
        <taxon>Phycicoccus</taxon>
    </lineage>
</organism>
<keyword evidence="1" id="KW-0479">Metal-binding</keyword>
<dbReference type="GO" id="GO:0046872">
    <property type="term" value="F:metal ion binding"/>
    <property type="evidence" value="ECO:0007669"/>
    <property type="project" value="UniProtKB-KW"/>
</dbReference>
<evidence type="ECO:0000256" key="2">
    <source>
        <dbReference type="ARBA" id="ARBA00022801"/>
    </source>
</evidence>
<dbReference type="GO" id="GO:0016787">
    <property type="term" value="F:hydrolase activity"/>
    <property type="evidence" value="ECO:0007669"/>
    <property type="project" value="UniProtKB-KW"/>
</dbReference>
<evidence type="ECO:0000256" key="1">
    <source>
        <dbReference type="ARBA" id="ARBA00022723"/>
    </source>
</evidence>
<proteinExistence type="inferred from homology"/>
<dbReference type="OrthoDB" id="5241795at2"/>
<dbReference type="HOGENOM" id="CLU_070320_1_0_11"/>
<dbReference type="STRING" id="1193181.BN10_570028"/>
<name>N0E3Q0_9MICO</name>
<evidence type="ECO:0000256" key="3">
    <source>
        <dbReference type="ARBA" id="ARBA00023004"/>
    </source>
</evidence>
<dbReference type="PANTHER" id="PTHR42988:SF2">
    <property type="entry name" value="CYCLIC NUCLEOTIDE PHOSPHODIESTERASE CBUA0032-RELATED"/>
    <property type="match status" value="1"/>
</dbReference>
<dbReference type="PANTHER" id="PTHR42988">
    <property type="entry name" value="PHOSPHOHYDROLASE"/>
    <property type="match status" value="1"/>
</dbReference>
<dbReference type="Gene3D" id="3.60.21.10">
    <property type="match status" value="1"/>
</dbReference>
<dbReference type="eggNOG" id="COG1409">
    <property type="taxonomic scope" value="Bacteria"/>
</dbReference>
<reference evidence="6 7" key="1">
    <citation type="journal article" date="2013" name="ISME J.">
        <title>A metabolic model for members of the genus Tetrasphaera involved in enhanced biological phosphorus removal.</title>
        <authorList>
            <person name="Kristiansen R."/>
            <person name="Nguyen H.T.T."/>
            <person name="Saunders A.M."/>
            <person name="Nielsen J.L."/>
            <person name="Wimmer R."/>
            <person name="Le V.Q."/>
            <person name="McIlroy S.J."/>
            <person name="Petrovski S."/>
            <person name="Seviour R.J."/>
            <person name="Calteau A."/>
            <person name="Nielsen K.L."/>
            <person name="Nielsen P.H."/>
        </authorList>
    </citation>
    <scope>NUCLEOTIDE SEQUENCE [LARGE SCALE GENOMIC DNA]</scope>
    <source>
        <strain evidence="6 7">Lp2</strain>
    </source>
</reference>
<keyword evidence="3" id="KW-0408">Iron</keyword>
<dbReference type="SUPFAM" id="SSF56300">
    <property type="entry name" value="Metallo-dependent phosphatases"/>
    <property type="match status" value="1"/>
</dbReference>
<evidence type="ECO:0000313" key="6">
    <source>
        <dbReference type="EMBL" id="CCH70421.1"/>
    </source>
</evidence>
<dbReference type="Proteomes" id="UP000013167">
    <property type="component" value="Unassembled WGS sequence"/>
</dbReference>
<evidence type="ECO:0000259" key="5">
    <source>
        <dbReference type="Pfam" id="PF00149"/>
    </source>
</evidence>
<dbReference type="EMBL" id="CAIZ01000127">
    <property type="protein sequence ID" value="CCH70421.1"/>
    <property type="molecule type" value="Genomic_DNA"/>
</dbReference>
<comment type="similarity">
    <text evidence="4">Belongs to the cyclic nucleotide phosphodiesterase class-III family.</text>
</comment>
<sequence>MRLLHLSDTHLHDPQWSTYHPEIDSAARLDAVLAATREHGPFDAIVLTGDVTDDYSVVGALAVHERLTAAYPGVPLLVVPGNHDLTESVREVFPDPSGMFRGWRVVAVATNVRDQIEGEAAATVAALDEIDPADPTPLLVLQHHPLRSRSRHEWFVLRDEDALAARLDTQIGPVVLLSGHTHQAFELVEGHVHHLGGPASYYAIEHAGEAWDFAPAGTGTGFQVIDLGPERVESVTVVEA</sequence>
<dbReference type="InterPro" id="IPR029052">
    <property type="entry name" value="Metallo-depent_PP-like"/>
</dbReference>
<dbReference type="InterPro" id="IPR050884">
    <property type="entry name" value="CNP_phosphodiesterase-III"/>
</dbReference>
<gene>
    <name evidence="6" type="ORF">BN10_570028</name>
</gene>
<protein>
    <submittedName>
        <fullName evidence="6">Putative Ser/Thr protein phosphatase family protein</fullName>
    </submittedName>
</protein>
<keyword evidence="2" id="KW-0378">Hydrolase</keyword>
<evidence type="ECO:0000256" key="4">
    <source>
        <dbReference type="ARBA" id="ARBA00025742"/>
    </source>
</evidence>
<dbReference type="RefSeq" id="WP_010850270.1">
    <property type="nucleotide sequence ID" value="NZ_HF570956.1"/>
</dbReference>